<dbReference type="AlphaFoldDB" id="A0AAV2FS76"/>
<evidence type="ECO:0000313" key="2">
    <source>
        <dbReference type="Proteomes" id="UP001497516"/>
    </source>
</evidence>
<dbReference type="PANTHER" id="PTHR46890">
    <property type="entry name" value="NON-LTR RETROLELEMENT REVERSE TRANSCRIPTASE-LIKE PROTEIN-RELATED"/>
    <property type="match status" value="1"/>
</dbReference>
<dbReference type="Proteomes" id="UP001497516">
    <property type="component" value="Chromosome 7"/>
</dbReference>
<proteinExistence type="predicted"/>
<dbReference type="EMBL" id="OZ034820">
    <property type="protein sequence ID" value="CAL1400862.1"/>
    <property type="molecule type" value="Genomic_DNA"/>
</dbReference>
<organism evidence="1 2">
    <name type="scientific">Linum trigynum</name>
    <dbReference type="NCBI Taxonomy" id="586398"/>
    <lineage>
        <taxon>Eukaryota</taxon>
        <taxon>Viridiplantae</taxon>
        <taxon>Streptophyta</taxon>
        <taxon>Embryophyta</taxon>
        <taxon>Tracheophyta</taxon>
        <taxon>Spermatophyta</taxon>
        <taxon>Magnoliopsida</taxon>
        <taxon>eudicotyledons</taxon>
        <taxon>Gunneridae</taxon>
        <taxon>Pentapetalae</taxon>
        <taxon>rosids</taxon>
        <taxon>fabids</taxon>
        <taxon>Malpighiales</taxon>
        <taxon>Linaceae</taxon>
        <taxon>Linum</taxon>
    </lineage>
</organism>
<dbReference type="PANTHER" id="PTHR46890:SF50">
    <property type="entry name" value="RNA-DIRECTED DNA POLYMERASE, EUKARYOTA, REVERSE TRANSCRIPTASE ZINC-BINDING DOMAIN PROTEIN-RELATED"/>
    <property type="match status" value="1"/>
</dbReference>
<evidence type="ECO:0000313" key="1">
    <source>
        <dbReference type="EMBL" id="CAL1400862.1"/>
    </source>
</evidence>
<sequence length="153" mass="17442">MEENYQLTVPFSEPEIWKAICSCGCDKAPSPDGFTLDFFRKAWTIIKADIIKALDEFHITGTLPNSVAHSFLCLIPKRDAAEEVGDFRPISLVGSLNKIISKLLFLRLQPFMRSLIYRQQFSGIRKQQIHEAGLIANELIDSRLRTLFPRTCL</sequence>
<evidence type="ECO:0008006" key="3">
    <source>
        <dbReference type="Google" id="ProtNLM"/>
    </source>
</evidence>
<accession>A0AAV2FS76</accession>
<name>A0AAV2FS76_9ROSI</name>
<keyword evidence="2" id="KW-1185">Reference proteome</keyword>
<reference evidence="1 2" key="1">
    <citation type="submission" date="2024-04" db="EMBL/GenBank/DDBJ databases">
        <authorList>
            <person name="Fracassetti M."/>
        </authorList>
    </citation>
    <scope>NUCLEOTIDE SEQUENCE [LARGE SCALE GENOMIC DNA]</scope>
</reference>
<dbReference type="InterPro" id="IPR052343">
    <property type="entry name" value="Retrotransposon-Effector_Assoc"/>
</dbReference>
<protein>
    <recommendedName>
        <fullName evidence="3">Reverse transcriptase domain-containing protein</fullName>
    </recommendedName>
</protein>
<gene>
    <name evidence="1" type="ORF">LTRI10_LOCUS40963</name>
</gene>